<dbReference type="GO" id="GO:0030976">
    <property type="term" value="F:thiamine pyrophosphate binding"/>
    <property type="evidence" value="ECO:0007669"/>
    <property type="project" value="InterPro"/>
</dbReference>
<protein>
    <submittedName>
        <fullName evidence="3">Pyruvate synthase</fullName>
    </submittedName>
</protein>
<dbReference type="AlphaFoldDB" id="W4LI51"/>
<accession>W4LI51</accession>
<reference evidence="3 4" key="1">
    <citation type="journal article" date="2014" name="Nature">
        <title>An environmental bacterial taxon with a large and distinct metabolic repertoire.</title>
        <authorList>
            <person name="Wilson M.C."/>
            <person name="Mori T."/>
            <person name="Ruckert C."/>
            <person name="Uria A.R."/>
            <person name="Helf M.J."/>
            <person name="Takada K."/>
            <person name="Gernert C."/>
            <person name="Steffens U.A."/>
            <person name="Heycke N."/>
            <person name="Schmitt S."/>
            <person name="Rinke C."/>
            <person name="Helfrich E.J."/>
            <person name="Brachmann A.O."/>
            <person name="Gurgui C."/>
            <person name="Wakimoto T."/>
            <person name="Kracht M."/>
            <person name="Crusemann M."/>
            <person name="Hentschel U."/>
            <person name="Abe I."/>
            <person name="Matsunaga S."/>
            <person name="Kalinowski J."/>
            <person name="Takeyama H."/>
            <person name="Piel J."/>
        </authorList>
    </citation>
    <scope>NUCLEOTIDE SEQUENCE [LARGE SCALE GENOMIC DNA]</scope>
    <source>
        <strain evidence="4">TSY1</strain>
    </source>
</reference>
<evidence type="ECO:0000256" key="1">
    <source>
        <dbReference type="ARBA" id="ARBA00023002"/>
    </source>
</evidence>
<dbReference type="HOGENOM" id="CLU_058423_0_0_7"/>
<proteinExistence type="predicted"/>
<dbReference type="PANTHER" id="PTHR42897:SF2">
    <property type="entry name" value="PYRUVATE SYNTHASE SUBUNIT PORB"/>
    <property type="match status" value="1"/>
</dbReference>
<keyword evidence="4" id="KW-1185">Reference proteome</keyword>
<sequence length="313" mass="34485">MMVPMSSELKAIKNLKQISREEFLLPGTAICGGCGGLEALRLAAKVLGPKTVFVNAAGCFTLLAVFPYTPLKGSWLYTTMASAAAGAQGVRDALDVLMERGKMSAKDNVDVVVVAGDGSTYDMAFSSISGAIFRHLDFWYFCYDNESYGNTGMQMSSATPYGARTATTPASTGTQAGNEHGKKDVFEIWRAHRPAYLATVSPRYPVDLTNKFLKAKALRGPKLFIAHAPCPTGWLYDPERTAEYARLAVDTGLFALKEAVDGEVTHTHIPRRRRPVADYLQGQGRYRHLFEPERNEVAIERIQAQVDRYWETV</sequence>
<dbReference type="GO" id="GO:0016491">
    <property type="term" value="F:oxidoreductase activity"/>
    <property type="evidence" value="ECO:0007669"/>
    <property type="project" value="UniProtKB-KW"/>
</dbReference>
<dbReference type="InterPro" id="IPR051479">
    <property type="entry name" value="PorB-like"/>
</dbReference>
<gene>
    <name evidence="3" type="ORF">ETSY1_22910</name>
</gene>
<dbReference type="PANTHER" id="PTHR42897">
    <property type="entry name" value="PYRUVATE SYNTHASE SUBUNIT PORB"/>
    <property type="match status" value="1"/>
</dbReference>
<dbReference type="EMBL" id="AZHW01000673">
    <property type="protein sequence ID" value="ETW97380.1"/>
    <property type="molecule type" value="Genomic_DNA"/>
</dbReference>
<dbReference type="Gene3D" id="3.40.50.970">
    <property type="match status" value="2"/>
</dbReference>
<comment type="caution">
    <text evidence="3">The sequence shown here is derived from an EMBL/GenBank/DDBJ whole genome shotgun (WGS) entry which is preliminary data.</text>
</comment>
<evidence type="ECO:0000313" key="4">
    <source>
        <dbReference type="Proteomes" id="UP000019141"/>
    </source>
</evidence>
<dbReference type="InterPro" id="IPR029061">
    <property type="entry name" value="THDP-binding"/>
</dbReference>
<dbReference type="GO" id="GO:0044281">
    <property type="term" value="P:small molecule metabolic process"/>
    <property type="evidence" value="ECO:0007669"/>
    <property type="project" value="UniProtKB-ARBA"/>
</dbReference>
<dbReference type="Pfam" id="PF02775">
    <property type="entry name" value="TPP_enzyme_C"/>
    <property type="match status" value="1"/>
</dbReference>
<dbReference type="InterPro" id="IPR011766">
    <property type="entry name" value="TPP_enzyme_TPP-bd"/>
</dbReference>
<evidence type="ECO:0000259" key="2">
    <source>
        <dbReference type="Pfam" id="PF02775"/>
    </source>
</evidence>
<dbReference type="Proteomes" id="UP000019141">
    <property type="component" value="Unassembled WGS sequence"/>
</dbReference>
<feature type="domain" description="Thiamine pyrophosphate enzyme TPP-binding" evidence="2">
    <location>
        <begin position="57"/>
        <end position="223"/>
    </location>
</feature>
<evidence type="ECO:0000313" key="3">
    <source>
        <dbReference type="EMBL" id="ETW97380.1"/>
    </source>
</evidence>
<name>W4LI51_ENTF1</name>
<organism evidence="3 4">
    <name type="scientific">Entotheonella factor</name>
    <dbReference type="NCBI Taxonomy" id="1429438"/>
    <lineage>
        <taxon>Bacteria</taxon>
        <taxon>Pseudomonadati</taxon>
        <taxon>Nitrospinota/Tectimicrobiota group</taxon>
        <taxon>Candidatus Tectimicrobiota</taxon>
        <taxon>Candidatus Entotheonellia</taxon>
        <taxon>Candidatus Entotheonellales</taxon>
        <taxon>Candidatus Entotheonellaceae</taxon>
        <taxon>Candidatus Entotheonella</taxon>
    </lineage>
</organism>
<dbReference type="SUPFAM" id="SSF52518">
    <property type="entry name" value="Thiamin diphosphate-binding fold (THDP-binding)"/>
    <property type="match status" value="1"/>
</dbReference>
<keyword evidence="3" id="KW-0670">Pyruvate</keyword>
<keyword evidence="1" id="KW-0560">Oxidoreductase</keyword>